<evidence type="ECO:0000256" key="4">
    <source>
        <dbReference type="HAMAP-Rule" id="MF_02126"/>
    </source>
</evidence>
<dbReference type="InterPro" id="IPR050320">
    <property type="entry name" value="N5-glutamine_MTase"/>
</dbReference>
<dbReference type="Pfam" id="PF17827">
    <property type="entry name" value="PrmC_N"/>
    <property type="match status" value="1"/>
</dbReference>
<feature type="binding site" evidence="4">
    <location>
        <position position="199"/>
    </location>
    <ligand>
        <name>S-adenosyl-L-methionine</name>
        <dbReference type="ChEBI" id="CHEBI:59789"/>
    </ligand>
</feature>
<comment type="catalytic activity">
    <reaction evidence="4">
        <text>L-glutaminyl-[peptide chain release factor] + S-adenosyl-L-methionine = N(5)-methyl-L-glutaminyl-[peptide chain release factor] + S-adenosyl-L-homocysteine + H(+)</text>
        <dbReference type="Rhea" id="RHEA:42896"/>
        <dbReference type="Rhea" id="RHEA-COMP:10271"/>
        <dbReference type="Rhea" id="RHEA-COMP:10272"/>
        <dbReference type="ChEBI" id="CHEBI:15378"/>
        <dbReference type="ChEBI" id="CHEBI:30011"/>
        <dbReference type="ChEBI" id="CHEBI:57856"/>
        <dbReference type="ChEBI" id="CHEBI:59789"/>
        <dbReference type="ChEBI" id="CHEBI:61891"/>
        <dbReference type="EC" id="2.1.1.297"/>
    </reaction>
</comment>
<dbReference type="HAMAP" id="MF_02126">
    <property type="entry name" value="RF_methyltr_PrmC"/>
    <property type="match status" value="1"/>
</dbReference>
<dbReference type="Gene3D" id="1.10.8.10">
    <property type="entry name" value="DNA helicase RuvA subunit, C-terminal domain"/>
    <property type="match status" value="1"/>
</dbReference>
<dbReference type="PANTHER" id="PTHR18895:SF74">
    <property type="entry name" value="MTRF1L RELEASE FACTOR GLUTAMINE METHYLTRANSFERASE"/>
    <property type="match status" value="1"/>
</dbReference>
<feature type="binding site" evidence="4">
    <location>
        <begin position="216"/>
        <end position="219"/>
    </location>
    <ligand>
        <name>substrate</name>
    </ligand>
</feature>
<dbReference type="RefSeq" id="WP_307339295.1">
    <property type="nucleotide sequence ID" value="NZ_JAUSUQ010000007.1"/>
</dbReference>
<dbReference type="Pfam" id="PF13847">
    <property type="entry name" value="Methyltransf_31"/>
    <property type="match status" value="1"/>
</dbReference>
<name>A0ABU0CSK2_9BACI</name>
<dbReference type="InterPro" id="IPR029063">
    <property type="entry name" value="SAM-dependent_MTases_sf"/>
</dbReference>
<comment type="function">
    <text evidence="4">Methylates the class 1 translation termination release factors RF1/PrfA and RF2/PrfB on the glutamine residue of the universally conserved GGQ motif.</text>
</comment>
<keyword evidence="1 4" id="KW-0489">Methyltransferase</keyword>
<dbReference type="NCBIfam" id="TIGR03534">
    <property type="entry name" value="RF_mod_PrmC"/>
    <property type="match status" value="1"/>
</dbReference>
<dbReference type="InterPro" id="IPR025714">
    <property type="entry name" value="Methyltranfer_dom"/>
</dbReference>
<evidence type="ECO:0000259" key="5">
    <source>
        <dbReference type="Pfam" id="PF13847"/>
    </source>
</evidence>
<dbReference type="PROSITE" id="PS00092">
    <property type="entry name" value="N6_MTASE"/>
    <property type="match status" value="1"/>
</dbReference>
<feature type="domain" description="Methyltransferase" evidence="5">
    <location>
        <begin position="120"/>
        <end position="271"/>
    </location>
</feature>
<dbReference type="CDD" id="cd02440">
    <property type="entry name" value="AdoMet_MTases"/>
    <property type="match status" value="1"/>
</dbReference>
<reference evidence="7 8" key="1">
    <citation type="submission" date="2023-07" db="EMBL/GenBank/DDBJ databases">
        <title>Genomic Encyclopedia of Type Strains, Phase IV (KMG-IV): sequencing the most valuable type-strain genomes for metagenomic binning, comparative biology and taxonomic classification.</title>
        <authorList>
            <person name="Goeker M."/>
        </authorList>
    </citation>
    <scope>NUCLEOTIDE SEQUENCE [LARGE SCALE GENOMIC DNA]</scope>
    <source>
        <strain evidence="7 8">DSM 17740</strain>
    </source>
</reference>
<keyword evidence="2 4" id="KW-0808">Transferase</keyword>
<dbReference type="SUPFAM" id="SSF53335">
    <property type="entry name" value="S-adenosyl-L-methionine-dependent methyltransferases"/>
    <property type="match status" value="1"/>
</dbReference>
<dbReference type="PANTHER" id="PTHR18895">
    <property type="entry name" value="HEMK METHYLTRANSFERASE"/>
    <property type="match status" value="1"/>
</dbReference>
<feature type="binding site" evidence="4">
    <location>
        <position position="216"/>
    </location>
    <ligand>
        <name>S-adenosyl-L-methionine</name>
        <dbReference type="ChEBI" id="CHEBI:59789"/>
    </ligand>
</feature>
<protein>
    <recommendedName>
        <fullName evidence="4">Release factor glutamine methyltransferase</fullName>
        <shortName evidence="4">RF MTase</shortName>
        <ecNumber evidence="4">2.1.1.297</ecNumber>
    </recommendedName>
    <alternativeName>
        <fullName evidence="4">N5-glutamine methyltransferase PrmC</fullName>
    </alternativeName>
    <alternativeName>
        <fullName evidence="4">Protein-(glutamine-N5) MTase PrmC</fullName>
    </alternativeName>
    <alternativeName>
        <fullName evidence="4">Protein-glutamine N-methyltransferase PrmC</fullName>
    </alternativeName>
</protein>
<dbReference type="InterPro" id="IPR040758">
    <property type="entry name" value="PrmC_N"/>
</dbReference>
<evidence type="ECO:0000256" key="3">
    <source>
        <dbReference type="ARBA" id="ARBA00022691"/>
    </source>
</evidence>
<keyword evidence="3 4" id="KW-0949">S-adenosyl-L-methionine</keyword>
<feature type="domain" description="Release factor glutamine methyltransferase N-terminal" evidence="6">
    <location>
        <begin position="12"/>
        <end position="80"/>
    </location>
</feature>
<dbReference type="InterPro" id="IPR004556">
    <property type="entry name" value="HemK-like"/>
</dbReference>
<dbReference type="EMBL" id="JAUSUQ010000007">
    <property type="protein sequence ID" value="MDQ0339396.1"/>
    <property type="molecule type" value="Genomic_DNA"/>
</dbReference>
<comment type="similarity">
    <text evidence="4">Belongs to the protein N5-glutamine methyltransferase family. PrmC subfamily.</text>
</comment>
<dbReference type="NCBIfam" id="TIGR00536">
    <property type="entry name" value="hemK_fam"/>
    <property type="match status" value="1"/>
</dbReference>
<organism evidence="7 8">
    <name type="scientific">Caldalkalibacillus uzonensis</name>
    <dbReference type="NCBI Taxonomy" id="353224"/>
    <lineage>
        <taxon>Bacteria</taxon>
        <taxon>Bacillati</taxon>
        <taxon>Bacillota</taxon>
        <taxon>Bacilli</taxon>
        <taxon>Bacillales</taxon>
        <taxon>Bacillaceae</taxon>
        <taxon>Caldalkalibacillus</taxon>
    </lineage>
</organism>
<proteinExistence type="inferred from homology"/>
<evidence type="ECO:0000313" key="7">
    <source>
        <dbReference type="EMBL" id="MDQ0339396.1"/>
    </source>
</evidence>
<dbReference type="InterPro" id="IPR002052">
    <property type="entry name" value="DNA_methylase_N6_adenine_CS"/>
</dbReference>
<sequence>MNTPGSVCTCREALVWASSLLLQQVLNPKVAEWVLMHVLDVDRASFLNMLDHPLTETQRRSFGERIKRILEGEPYQYVLGTAEFYGREFLVNRDVLIPRPETELLVEEVLKLCQAASHPLKVVDVGTGSGAIAITLALEMGAAVCSQEVENEDRYLSDREQQGLEPVILAVDISTAALRVAQTNAKRMQAKVTFIHSDWLQALAEAGQRVDLIVSNPPYVPPDERHTLDSAVVDYEPHLALFAENDGLYSYQQIVRQSLSVLNRPGVLAFEVGQGQAEQVAAIIRTAYPQARCLIKPDLQGIERIVVALIER</sequence>
<gene>
    <name evidence="4" type="primary">prmC</name>
    <name evidence="7" type="ORF">J2S00_002183</name>
</gene>
<dbReference type="EC" id="2.1.1.297" evidence="4"/>
<evidence type="ECO:0000256" key="1">
    <source>
        <dbReference type="ARBA" id="ARBA00022603"/>
    </source>
</evidence>
<accession>A0ABU0CSK2</accession>
<feature type="binding site" evidence="4">
    <location>
        <position position="172"/>
    </location>
    <ligand>
        <name>S-adenosyl-L-methionine</name>
        <dbReference type="ChEBI" id="CHEBI:59789"/>
    </ligand>
</feature>
<evidence type="ECO:0000256" key="2">
    <source>
        <dbReference type="ARBA" id="ARBA00022679"/>
    </source>
</evidence>
<feature type="binding site" evidence="4">
    <location>
        <begin position="126"/>
        <end position="130"/>
    </location>
    <ligand>
        <name>S-adenosyl-L-methionine</name>
        <dbReference type="ChEBI" id="CHEBI:59789"/>
    </ligand>
</feature>
<evidence type="ECO:0000313" key="8">
    <source>
        <dbReference type="Proteomes" id="UP001232445"/>
    </source>
</evidence>
<keyword evidence="8" id="KW-1185">Reference proteome</keyword>
<dbReference type="Proteomes" id="UP001232445">
    <property type="component" value="Unassembled WGS sequence"/>
</dbReference>
<dbReference type="GO" id="GO:0102559">
    <property type="term" value="F:peptide chain release factor N(5)-glutamine methyltransferase activity"/>
    <property type="evidence" value="ECO:0007669"/>
    <property type="project" value="UniProtKB-EC"/>
</dbReference>
<dbReference type="Gene3D" id="3.40.50.150">
    <property type="entry name" value="Vaccinia Virus protein VP39"/>
    <property type="match status" value="1"/>
</dbReference>
<comment type="caution">
    <text evidence="7">The sequence shown here is derived from an EMBL/GenBank/DDBJ whole genome shotgun (WGS) entry which is preliminary data.</text>
</comment>
<evidence type="ECO:0000259" key="6">
    <source>
        <dbReference type="Pfam" id="PF17827"/>
    </source>
</evidence>
<dbReference type="InterPro" id="IPR019874">
    <property type="entry name" value="RF_methyltr_PrmC"/>
</dbReference>
<dbReference type="GO" id="GO:0032259">
    <property type="term" value="P:methylation"/>
    <property type="evidence" value="ECO:0007669"/>
    <property type="project" value="UniProtKB-KW"/>
</dbReference>